<dbReference type="GeneID" id="9596745"/>
<dbReference type="RefSeq" id="XP_003027804.1">
    <property type="nucleotide sequence ID" value="XM_003027758.1"/>
</dbReference>
<dbReference type="InterPro" id="IPR050791">
    <property type="entry name" value="Aldo-Keto_reductase"/>
</dbReference>
<proteinExistence type="predicted"/>
<dbReference type="EMBL" id="GL377312">
    <property type="protein sequence ID" value="EFI92901.1"/>
    <property type="molecule type" value="Genomic_DNA"/>
</dbReference>
<keyword evidence="1" id="KW-0560">Oxidoreductase</keyword>
<reference evidence="3 4" key="1">
    <citation type="journal article" date="2010" name="Nat. Biotechnol.">
        <title>Genome sequence of the model mushroom Schizophyllum commune.</title>
        <authorList>
            <person name="Ohm R.A."/>
            <person name="de Jong J.F."/>
            <person name="Lugones L.G."/>
            <person name="Aerts A."/>
            <person name="Kothe E."/>
            <person name="Stajich J.E."/>
            <person name="de Vries R.P."/>
            <person name="Record E."/>
            <person name="Levasseur A."/>
            <person name="Baker S.E."/>
            <person name="Bartholomew K.A."/>
            <person name="Coutinho P.M."/>
            <person name="Erdmann S."/>
            <person name="Fowler T.J."/>
            <person name="Gathman A.C."/>
            <person name="Lombard V."/>
            <person name="Henrissat B."/>
            <person name="Knabe N."/>
            <person name="Kuees U."/>
            <person name="Lilly W.W."/>
            <person name="Lindquist E."/>
            <person name="Lucas S."/>
            <person name="Magnuson J.K."/>
            <person name="Piumi F."/>
            <person name="Raudaskoski M."/>
            <person name="Salamov A."/>
            <person name="Schmutz J."/>
            <person name="Schwarze F.W.M.R."/>
            <person name="vanKuyk P.A."/>
            <person name="Horton J.S."/>
            <person name="Grigoriev I.V."/>
            <person name="Woesten H.A.B."/>
        </authorList>
    </citation>
    <scope>NUCLEOTIDE SEQUENCE [LARGE SCALE GENOMIC DNA]</scope>
    <source>
        <strain evidence="4">H4-8 / FGSC 9210</strain>
    </source>
</reference>
<dbReference type="PANTHER" id="PTHR43625">
    <property type="entry name" value="AFLATOXIN B1 ALDEHYDE REDUCTASE"/>
    <property type="match status" value="1"/>
</dbReference>
<dbReference type="GO" id="GO:0005737">
    <property type="term" value="C:cytoplasm"/>
    <property type="evidence" value="ECO:0007669"/>
    <property type="project" value="TreeGrafter"/>
</dbReference>
<dbReference type="KEGG" id="scm:SCHCO_02515739"/>
<dbReference type="PANTHER" id="PTHR43625:SF78">
    <property type="entry name" value="PYRIDOXAL REDUCTASE-RELATED"/>
    <property type="match status" value="1"/>
</dbReference>
<evidence type="ECO:0000259" key="2">
    <source>
        <dbReference type="Pfam" id="PF00248"/>
    </source>
</evidence>
<dbReference type="eggNOG" id="KOG1575">
    <property type="taxonomic scope" value="Eukaryota"/>
</dbReference>
<dbReference type="HOGENOM" id="CLU_023205_2_1_1"/>
<sequence length="321" mass="34533">MITKFLIAGLTPYKGLTWREVPPPTDEAIKVLKAALEAGATFWNGGELYGTPEYNSLHLLRAYFTKYPEDADRVVLSIKAGFPNIDGSPATVIANAVRCAKVLEGVKKIDIFECARKDPNVDIEQTVGALAQLVTAGVIGGIGLSEVGAETIRRAANVHPIAAVEVECSLWAVDILNNGVAAACSELNIPIVAYCPLGRGFLTGQYKKIEDLPENLRDFPRFQPGLFEQNIRLVNEVDALAKRKGCKTGQVAISWVASLNGRPGMPPILPLPGASAPERAAENTKLIDLTEKELKELDDIVKRCTVVGDRYGGPGAALMWG</sequence>
<organism evidence="4">
    <name type="scientific">Schizophyllum commune (strain H4-8 / FGSC 9210)</name>
    <name type="common">Split gill fungus</name>
    <dbReference type="NCBI Taxonomy" id="578458"/>
    <lineage>
        <taxon>Eukaryota</taxon>
        <taxon>Fungi</taxon>
        <taxon>Dikarya</taxon>
        <taxon>Basidiomycota</taxon>
        <taxon>Agaricomycotina</taxon>
        <taxon>Agaricomycetes</taxon>
        <taxon>Agaricomycetidae</taxon>
        <taxon>Agaricales</taxon>
        <taxon>Schizophyllaceae</taxon>
        <taxon>Schizophyllum</taxon>
    </lineage>
</organism>
<gene>
    <name evidence="3" type="ORF">SCHCODRAFT_70603</name>
</gene>
<keyword evidence="4" id="KW-1185">Reference proteome</keyword>
<dbReference type="Gene3D" id="3.20.20.100">
    <property type="entry name" value="NADP-dependent oxidoreductase domain"/>
    <property type="match status" value="1"/>
</dbReference>
<dbReference type="InParanoid" id="D8QH96"/>
<evidence type="ECO:0000313" key="4">
    <source>
        <dbReference type="Proteomes" id="UP000007431"/>
    </source>
</evidence>
<name>D8QH96_SCHCM</name>
<dbReference type="Pfam" id="PF00248">
    <property type="entry name" value="Aldo_ket_red"/>
    <property type="match status" value="1"/>
</dbReference>
<dbReference type="FunCoup" id="D8QH96">
    <property type="interactions" value="281"/>
</dbReference>
<dbReference type="SUPFAM" id="SSF51430">
    <property type="entry name" value="NAD(P)-linked oxidoreductase"/>
    <property type="match status" value="1"/>
</dbReference>
<dbReference type="STRING" id="578458.D8QH96"/>
<dbReference type="InterPro" id="IPR036812">
    <property type="entry name" value="NAD(P)_OxRdtase_dom_sf"/>
</dbReference>
<dbReference type="CDD" id="cd19077">
    <property type="entry name" value="AKR_AKR8A1-2"/>
    <property type="match status" value="1"/>
</dbReference>
<dbReference type="InterPro" id="IPR023210">
    <property type="entry name" value="NADP_OxRdtase_dom"/>
</dbReference>
<feature type="domain" description="NADP-dependent oxidoreductase" evidence="2">
    <location>
        <begin position="18"/>
        <end position="301"/>
    </location>
</feature>
<protein>
    <recommendedName>
        <fullName evidence="2">NADP-dependent oxidoreductase domain-containing protein</fullName>
    </recommendedName>
</protein>
<evidence type="ECO:0000256" key="1">
    <source>
        <dbReference type="ARBA" id="ARBA00023002"/>
    </source>
</evidence>
<dbReference type="AlphaFoldDB" id="D8QH96"/>
<dbReference type="OrthoDB" id="37537at2759"/>
<dbReference type="VEuPathDB" id="FungiDB:SCHCODRAFT_02515739"/>
<dbReference type="Proteomes" id="UP000007431">
    <property type="component" value="Unassembled WGS sequence"/>
</dbReference>
<dbReference type="OMA" id="YPVEETI"/>
<dbReference type="GO" id="GO:0016491">
    <property type="term" value="F:oxidoreductase activity"/>
    <property type="evidence" value="ECO:0007669"/>
    <property type="project" value="UniProtKB-KW"/>
</dbReference>
<accession>D8QH96</accession>
<evidence type="ECO:0000313" key="3">
    <source>
        <dbReference type="EMBL" id="EFI92901.1"/>
    </source>
</evidence>